<keyword evidence="2" id="KW-0472">Membrane</keyword>
<evidence type="ECO:0000259" key="3">
    <source>
        <dbReference type="PROSITE" id="PS51123"/>
    </source>
</evidence>
<protein>
    <recommendedName>
        <fullName evidence="3">OmpA-like domain-containing protein</fullName>
    </recommendedName>
</protein>
<organism evidence="4">
    <name type="scientific">marine metagenome</name>
    <dbReference type="NCBI Taxonomy" id="408172"/>
    <lineage>
        <taxon>unclassified sequences</taxon>
        <taxon>metagenomes</taxon>
        <taxon>ecological metagenomes</taxon>
    </lineage>
</organism>
<evidence type="ECO:0000313" key="4">
    <source>
        <dbReference type="EMBL" id="SVA40255.1"/>
    </source>
</evidence>
<dbReference type="EMBL" id="UINC01008957">
    <property type="protein sequence ID" value="SVA40255.1"/>
    <property type="molecule type" value="Genomic_DNA"/>
</dbReference>
<dbReference type="SUPFAM" id="SSF103088">
    <property type="entry name" value="OmpA-like"/>
    <property type="match status" value="1"/>
</dbReference>
<gene>
    <name evidence="4" type="ORF">METZ01_LOCUS93109</name>
</gene>
<dbReference type="PROSITE" id="PS51123">
    <property type="entry name" value="OMPA_2"/>
    <property type="match status" value="1"/>
</dbReference>
<keyword evidence="1" id="KW-0175">Coiled coil</keyword>
<name>A0A381VIS5_9ZZZZ</name>
<accession>A0A381VIS5</accession>
<evidence type="ECO:0000256" key="2">
    <source>
        <dbReference type="SAM" id="Phobius"/>
    </source>
</evidence>
<reference evidence="4" key="1">
    <citation type="submission" date="2018-05" db="EMBL/GenBank/DDBJ databases">
        <authorList>
            <person name="Lanie J.A."/>
            <person name="Ng W.-L."/>
            <person name="Kazmierczak K.M."/>
            <person name="Andrzejewski T.M."/>
            <person name="Davidsen T.M."/>
            <person name="Wayne K.J."/>
            <person name="Tettelin H."/>
            <person name="Glass J.I."/>
            <person name="Rusch D."/>
            <person name="Podicherti R."/>
            <person name="Tsui H.-C.T."/>
            <person name="Winkler M.E."/>
        </authorList>
    </citation>
    <scope>NUCLEOTIDE SEQUENCE</scope>
</reference>
<dbReference type="AlphaFoldDB" id="A0A381VIS5"/>
<dbReference type="Gene3D" id="3.30.1330.60">
    <property type="entry name" value="OmpA-like domain"/>
    <property type="match status" value="1"/>
</dbReference>
<keyword evidence="2" id="KW-0812">Transmembrane</keyword>
<dbReference type="InterPro" id="IPR006665">
    <property type="entry name" value="OmpA-like"/>
</dbReference>
<keyword evidence="2" id="KW-1133">Transmembrane helix</keyword>
<sequence length="394" mass="45340">MTIIKFTVYFELFTYTNTPTRRMNMLKYTLKVLIPYTIIFIVGCTGVSPVPQTFVSDLDEIRPLTAAELAENEAEINEYNRTIGVLEKRAVEDITEKKELVKEKQVVEKVKKELKELTKKILKKRKKTLLKAEVAKIAESIKEESSEKEIVEILEKFSEGETTEEETKALLSEKTTLSEEEIDKVISKTKQIQKETEELAEQLATASADEVEEILKEAGGVSKIDILKLVEKKKSVEVLETSFMEKTMAKVYARLIRDKELGVEEAFCINIDGILDHLLVPPSYFDTDKHSIDDYISQISNSFELLEPILEQYPEIIISFEGNADERGTVEYNKALSDRRWETPSKVLLALYFDEERTQGLGRSEQCPLPRAEGVTAYDWWSQNRRTDYIFKFK</sequence>
<proteinExistence type="predicted"/>
<feature type="coiled-coil region" evidence="1">
    <location>
        <begin position="69"/>
        <end position="127"/>
    </location>
</feature>
<evidence type="ECO:0000256" key="1">
    <source>
        <dbReference type="SAM" id="Coils"/>
    </source>
</evidence>
<feature type="transmembrane region" description="Helical" evidence="2">
    <location>
        <begin position="28"/>
        <end position="48"/>
    </location>
</feature>
<feature type="domain" description="OmpA-like" evidence="3">
    <location>
        <begin position="272"/>
        <end position="394"/>
    </location>
</feature>
<dbReference type="InterPro" id="IPR036737">
    <property type="entry name" value="OmpA-like_sf"/>
</dbReference>